<dbReference type="KEGG" id="scad:DN051_43210"/>
<dbReference type="RefSeq" id="WP_112443194.1">
    <property type="nucleotide sequence ID" value="NZ_CP030074.1"/>
</dbReference>
<name>A0A2Z4JEX0_9ACTN</name>
<accession>A0A2Z4JEX0</accession>
<dbReference type="Proteomes" id="UP000249616">
    <property type="component" value="Plasmid unnamed1"/>
</dbReference>
<proteinExistence type="predicted"/>
<gene>
    <name evidence="1" type="ORF">DN051_43210</name>
</gene>
<keyword evidence="1" id="KW-0614">Plasmid</keyword>
<geneLocation type="plasmid" evidence="1 2">
    <name>unnamed1</name>
</geneLocation>
<reference evidence="2" key="1">
    <citation type="submission" date="2018-06" db="EMBL/GenBank/DDBJ databases">
        <authorList>
            <person name="Li K."/>
        </authorList>
    </citation>
    <scope>NUCLEOTIDE SEQUENCE [LARGE SCALE GENOMIC DNA]</scope>
    <source>
        <strain evidence="2">ZFG47</strain>
        <plasmid evidence="2">unnamed1</plasmid>
    </source>
</reference>
<evidence type="ECO:0008006" key="3">
    <source>
        <dbReference type="Google" id="ProtNLM"/>
    </source>
</evidence>
<evidence type="ECO:0000313" key="2">
    <source>
        <dbReference type="Proteomes" id="UP000249616"/>
    </source>
</evidence>
<sequence>MPEVSAETARIRQAIDTIAAYAEYAEAIGQNFRAGIAPTRAWPGENDDFARQIRPIERQEADTARSTSAGLAAVVAGIQRGVDMTLGALTGMQGDALDAIDEHANRQRNGRS</sequence>
<evidence type="ECO:0000313" key="1">
    <source>
        <dbReference type="EMBL" id="AWW43378.1"/>
    </source>
</evidence>
<dbReference type="EMBL" id="CP030074">
    <property type="protein sequence ID" value="AWW43378.1"/>
    <property type="molecule type" value="Genomic_DNA"/>
</dbReference>
<dbReference type="AlphaFoldDB" id="A0A2Z4JEX0"/>
<organism evidence="1 2">
    <name type="scientific">Streptomyces cadmiisoli</name>
    <dbReference type="NCBI Taxonomy" id="2184053"/>
    <lineage>
        <taxon>Bacteria</taxon>
        <taxon>Bacillati</taxon>
        <taxon>Actinomycetota</taxon>
        <taxon>Actinomycetes</taxon>
        <taxon>Kitasatosporales</taxon>
        <taxon>Streptomycetaceae</taxon>
        <taxon>Streptomyces</taxon>
        <taxon>Streptomyces aurantiacus group</taxon>
    </lineage>
</organism>
<protein>
    <recommendedName>
        <fullName evidence="3">WXG100 family type VII secretion target</fullName>
    </recommendedName>
</protein>
<keyword evidence="2" id="KW-1185">Reference proteome</keyword>